<dbReference type="OrthoDB" id="71310at2759"/>
<organism evidence="3 4">
    <name type="scientific">Caenorhabditis angaria</name>
    <dbReference type="NCBI Taxonomy" id="860376"/>
    <lineage>
        <taxon>Eukaryota</taxon>
        <taxon>Metazoa</taxon>
        <taxon>Ecdysozoa</taxon>
        <taxon>Nematoda</taxon>
        <taxon>Chromadorea</taxon>
        <taxon>Rhabditida</taxon>
        <taxon>Rhabditina</taxon>
        <taxon>Rhabditomorpha</taxon>
        <taxon>Rhabditoidea</taxon>
        <taxon>Rhabditidae</taxon>
        <taxon>Peloderinae</taxon>
        <taxon>Caenorhabditis</taxon>
    </lineage>
</organism>
<feature type="transmembrane region" description="Helical" evidence="1">
    <location>
        <begin position="62"/>
        <end position="95"/>
    </location>
</feature>
<dbReference type="AlphaFoldDB" id="A0A9P1IVW2"/>
<comment type="caution">
    <text evidence="3">The sequence shown here is derived from an EMBL/GenBank/DDBJ whole genome shotgun (WGS) entry which is preliminary data.</text>
</comment>
<name>A0A9P1IVW2_9PELO</name>
<dbReference type="Pfam" id="PF10260">
    <property type="entry name" value="SAYSvFN"/>
    <property type="match status" value="1"/>
</dbReference>
<evidence type="ECO:0000313" key="3">
    <source>
        <dbReference type="EMBL" id="CAI5452192.1"/>
    </source>
</evidence>
<evidence type="ECO:0000259" key="2">
    <source>
        <dbReference type="Pfam" id="PF10260"/>
    </source>
</evidence>
<dbReference type="PANTHER" id="PTHR13527:SF0">
    <property type="entry name" value="SAYSVFN DOMAIN-CONTAINING PROTEIN 1"/>
    <property type="match status" value="1"/>
</dbReference>
<keyword evidence="4" id="KW-1185">Reference proteome</keyword>
<keyword evidence="1" id="KW-0472">Membrane</keyword>
<dbReference type="InterPro" id="IPR039159">
    <property type="entry name" value="SAYSD1"/>
</dbReference>
<accession>A0A9P1IVW2</accession>
<evidence type="ECO:0000256" key="1">
    <source>
        <dbReference type="SAM" id="Phobius"/>
    </source>
</evidence>
<sequence length="133" mass="16022">MSFSSTSQKLEEFRKRKLLEKQENQKEEEDEKDFKNILEDQQVIRKSVENPEDEKIWTIPNWILAIIFVIGQTFAIWVQFGMVFFITFALIFIFFNTGKRKSGEISAYSVFNEQCESEMFYNKEENEQHLWLE</sequence>
<dbReference type="PANTHER" id="PTHR13527">
    <property type="entry name" value="SAYSVFN DOMAIN-CONTAINING PROTEIN 1"/>
    <property type="match status" value="1"/>
</dbReference>
<evidence type="ECO:0000313" key="4">
    <source>
        <dbReference type="Proteomes" id="UP001152747"/>
    </source>
</evidence>
<keyword evidence="1" id="KW-1133">Transmembrane helix</keyword>
<gene>
    <name evidence="3" type="ORF">CAMP_LOCUS14829</name>
</gene>
<keyword evidence="1" id="KW-0812">Transmembrane</keyword>
<dbReference type="InterPro" id="IPR019387">
    <property type="entry name" value="SAYSvFN_dom"/>
</dbReference>
<feature type="domain" description="SAYSvFN" evidence="2">
    <location>
        <begin position="65"/>
        <end position="117"/>
    </location>
</feature>
<reference evidence="3" key="1">
    <citation type="submission" date="2022-11" db="EMBL/GenBank/DDBJ databases">
        <authorList>
            <person name="Kikuchi T."/>
        </authorList>
    </citation>
    <scope>NUCLEOTIDE SEQUENCE</scope>
    <source>
        <strain evidence="3">PS1010</strain>
    </source>
</reference>
<dbReference type="Proteomes" id="UP001152747">
    <property type="component" value="Unassembled WGS sequence"/>
</dbReference>
<proteinExistence type="predicted"/>
<dbReference type="EMBL" id="CANHGI010000005">
    <property type="protein sequence ID" value="CAI5452192.1"/>
    <property type="molecule type" value="Genomic_DNA"/>
</dbReference>
<protein>
    <recommendedName>
        <fullName evidence="2">SAYSvFN domain-containing protein</fullName>
    </recommendedName>
</protein>